<evidence type="ECO:0008006" key="3">
    <source>
        <dbReference type="Google" id="ProtNLM"/>
    </source>
</evidence>
<protein>
    <recommendedName>
        <fullName evidence="3">Secreted protein</fullName>
    </recommendedName>
</protein>
<feature type="signal peptide" evidence="1">
    <location>
        <begin position="1"/>
        <end position="23"/>
    </location>
</feature>
<gene>
    <name evidence="2" type="ORF">PAHAL_5G496500</name>
</gene>
<feature type="chain" id="PRO_5015525402" description="Secreted protein" evidence="1">
    <location>
        <begin position="24"/>
        <end position="190"/>
    </location>
</feature>
<dbReference type="AlphaFoldDB" id="A0A2T8IP52"/>
<name>A0A2T8IP52_9POAL</name>
<reference evidence="2" key="1">
    <citation type="submission" date="2018-04" db="EMBL/GenBank/DDBJ databases">
        <title>WGS assembly of Panicum hallii.</title>
        <authorList>
            <person name="Lovell J."/>
            <person name="Jenkins J."/>
            <person name="Lowry D."/>
            <person name="Mamidi S."/>
            <person name="Sreedasyam A."/>
            <person name="Weng X."/>
            <person name="Barry K."/>
            <person name="Bonette J."/>
            <person name="Campitelli B."/>
            <person name="Daum C."/>
            <person name="Gordon S."/>
            <person name="Gould B."/>
            <person name="Lipzen A."/>
            <person name="Macqueen A."/>
            <person name="Palacio-Mejia J."/>
            <person name="Plott C."/>
            <person name="Shakirov E."/>
            <person name="Shu S."/>
            <person name="Yoshinaga Y."/>
            <person name="Zane M."/>
            <person name="Rokhsar D."/>
            <person name="Grimwood J."/>
            <person name="Schmutz J."/>
            <person name="Juenger T."/>
        </authorList>
    </citation>
    <scope>NUCLEOTIDE SEQUENCE [LARGE SCALE GENOMIC DNA]</scope>
    <source>
        <strain evidence="2">FIL2</strain>
    </source>
</reference>
<organism evidence="2">
    <name type="scientific">Panicum hallii</name>
    <dbReference type="NCBI Taxonomy" id="206008"/>
    <lineage>
        <taxon>Eukaryota</taxon>
        <taxon>Viridiplantae</taxon>
        <taxon>Streptophyta</taxon>
        <taxon>Embryophyta</taxon>
        <taxon>Tracheophyta</taxon>
        <taxon>Spermatophyta</taxon>
        <taxon>Magnoliopsida</taxon>
        <taxon>Liliopsida</taxon>
        <taxon>Poales</taxon>
        <taxon>Poaceae</taxon>
        <taxon>PACMAD clade</taxon>
        <taxon>Panicoideae</taxon>
        <taxon>Panicodae</taxon>
        <taxon>Paniceae</taxon>
        <taxon>Panicinae</taxon>
        <taxon>Panicum</taxon>
        <taxon>Panicum sect. Panicum</taxon>
    </lineage>
</organism>
<keyword evidence="1" id="KW-0732">Signal</keyword>
<sequence length="190" mass="19596">MGWFASVHLSLSLSLSFCRPASAWRCRAKAAQGRQPDWPDARARGGGVAPQLSAGAYVWARGHSQAIRGGNVVCRRKTTARCEARPARMRVLLASLCAGQRGACASSLAARVGPPPSLVTPLPSCRRDGNWGGCGNASCARGDPGTIWAASSDRRSPGCEATELAEVAGGGAGSPATPAPPWSICEPPGY</sequence>
<dbReference type="EMBL" id="CM008050">
    <property type="protein sequence ID" value="PVH39416.1"/>
    <property type="molecule type" value="Genomic_DNA"/>
</dbReference>
<dbReference type="Proteomes" id="UP000243499">
    <property type="component" value="Chromosome 5"/>
</dbReference>
<dbReference type="Gramene" id="PVH39416">
    <property type="protein sequence ID" value="PVH39416"/>
    <property type="gene ID" value="PAHAL_5G496500"/>
</dbReference>
<evidence type="ECO:0000313" key="2">
    <source>
        <dbReference type="EMBL" id="PVH39416.1"/>
    </source>
</evidence>
<accession>A0A2T8IP52</accession>
<evidence type="ECO:0000256" key="1">
    <source>
        <dbReference type="SAM" id="SignalP"/>
    </source>
</evidence>
<proteinExistence type="predicted"/>